<sequence>MISRLIMKAKYLQRIAEIRNDLFNMSDQLSDELYSILKQSKDRTVSAAVIQALYIAQTEFAGMPILYFGRISDALADKYEDTTDLYILDIFGVEDVGVFVTGYAIGGEIQLDDKLLLEKADGRDIPVTCTEVTEHPSKSMYLKIDGVALSEVSQGDRLVKQN</sequence>
<comment type="caution">
    <text evidence="1">The sequence shown here is derived from an EMBL/GenBank/DDBJ whole genome shotgun (WGS) entry which is preliminary data.</text>
</comment>
<dbReference type="Proteomes" id="UP001236239">
    <property type="component" value="Unassembled WGS sequence"/>
</dbReference>
<gene>
    <name evidence="1" type="ORF">QJU93_09130</name>
</gene>
<protein>
    <submittedName>
        <fullName evidence="1">Uncharacterized protein</fullName>
    </submittedName>
</protein>
<accession>A0AAJ6NB45</accession>
<organism evidence="1 2">
    <name type="scientific">Phocoenobacter skyensis</name>
    <dbReference type="NCBI Taxonomy" id="97481"/>
    <lineage>
        <taxon>Bacteria</taxon>
        <taxon>Pseudomonadati</taxon>
        <taxon>Pseudomonadota</taxon>
        <taxon>Gammaproteobacteria</taxon>
        <taxon>Pasteurellales</taxon>
        <taxon>Pasteurellaceae</taxon>
        <taxon>Phocoenobacter</taxon>
    </lineage>
</organism>
<evidence type="ECO:0000313" key="1">
    <source>
        <dbReference type="EMBL" id="MDP8173515.1"/>
    </source>
</evidence>
<evidence type="ECO:0000313" key="2">
    <source>
        <dbReference type="Proteomes" id="UP001236239"/>
    </source>
</evidence>
<dbReference type="EMBL" id="JASAYQ010000017">
    <property type="protein sequence ID" value="MDP8173515.1"/>
    <property type="molecule type" value="Genomic_DNA"/>
</dbReference>
<reference evidence="1" key="1">
    <citation type="journal article" date="2023" name="Front. Microbiol.">
        <title>Phylogeography and host specificity of Pasteurellaceae pathogenic to sea-farmed fish in the north-east Atlantic.</title>
        <authorList>
            <person name="Gulla S."/>
            <person name="Colquhoun D.J."/>
            <person name="Olsen A.B."/>
            <person name="Spilsberg B."/>
            <person name="Lagesen K."/>
            <person name="Aakesson C.P."/>
            <person name="Strom S."/>
            <person name="Manji F."/>
            <person name="Birkbeck T.H."/>
            <person name="Nilsen H.K."/>
        </authorList>
    </citation>
    <scope>NUCLEOTIDE SEQUENCE</scope>
    <source>
        <strain evidence="1">TW16_20</strain>
    </source>
</reference>
<dbReference type="RefSeq" id="WP_306384642.1">
    <property type="nucleotide sequence ID" value="NZ_JASAYL010000014.1"/>
</dbReference>
<dbReference type="Gene3D" id="2.40.30.10">
    <property type="entry name" value="Translation factors"/>
    <property type="match status" value="1"/>
</dbReference>
<proteinExistence type="predicted"/>
<name>A0AAJ6NB45_9PAST</name>
<dbReference type="AlphaFoldDB" id="A0AAJ6NB45"/>